<accession>A0A318P1H5</accession>
<sequence>MELLTTKQVCALTTLSRMTIWRYEQSGLFPARIQIGIQRVAWRKSDIEVWIASRLNVAPATKK</sequence>
<evidence type="ECO:0000313" key="1">
    <source>
        <dbReference type="EMBL" id="PYD38362.1"/>
    </source>
</evidence>
<name>A0A318P1H5_SERPL</name>
<dbReference type="AlphaFoldDB" id="A0A318P1H5"/>
<dbReference type="Pfam" id="PF05930">
    <property type="entry name" value="Phage_AlpA"/>
    <property type="match status" value="1"/>
</dbReference>
<protein>
    <submittedName>
        <fullName evidence="1">AlpA family phage regulatory protein</fullName>
    </submittedName>
</protein>
<reference evidence="1 2" key="1">
    <citation type="submission" date="2017-11" db="EMBL/GenBank/DDBJ databases">
        <title>Genome sequence of the oocydin A producing rhizobacterium Serratia plymuthica 4Rx5.</title>
        <authorList>
            <person name="Matilla M.A."/>
            <person name="Udaondo Z."/>
            <person name="Salmond G.P.C."/>
        </authorList>
    </citation>
    <scope>NUCLEOTIDE SEQUENCE [LARGE SCALE GENOMIC DNA]</scope>
    <source>
        <strain evidence="1 2">4Rx5</strain>
    </source>
</reference>
<dbReference type="RefSeq" id="WP_071824747.1">
    <property type="nucleotide sequence ID" value="NZ_PESE01000004.1"/>
</dbReference>
<dbReference type="Proteomes" id="UP000248196">
    <property type="component" value="Unassembled WGS sequence"/>
</dbReference>
<dbReference type="InterPro" id="IPR009061">
    <property type="entry name" value="DNA-bd_dom_put_sf"/>
</dbReference>
<dbReference type="OrthoDB" id="7064958at2"/>
<proteinExistence type="predicted"/>
<gene>
    <name evidence="1" type="ORF">CT690_15915</name>
</gene>
<comment type="caution">
    <text evidence="1">The sequence shown here is derived from an EMBL/GenBank/DDBJ whole genome shotgun (WGS) entry which is preliminary data.</text>
</comment>
<dbReference type="Gene3D" id="1.10.238.160">
    <property type="match status" value="1"/>
</dbReference>
<dbReference type="InterPro" id="IPR010260">
    <property type="entry name" value="AlpA"/>
</dbReference>
<dbReference type="EMBL" id="PESE01000004">
    <property type="protein sequence ID" value="PYD38362.1"/>
    <property type="molecule type" value="Genomic_DNA"/>
</dbReference>
<dbReference type="SUPFAM" id="SSF46955">
    <property type="entry name" value="Putative DNA-binding domain"/>
    <property type="match status" value="1"/>
</dbReference>
<organism evidence="1 2">
    <name type="scientific">Serratia plymuthica</name>
    <dbReference type="NCBI Taxonomy" id="82996"/>
    <lineage>
        <taxon>Bacteria</taxon>
        <taxon>Pseudomonadati</taxon>
        <taxon>Pseudomonadota</taxon>
        <taxon>Gammaproteobacteria</taxon>
        <taxon>Enterobacterales</taxon>
        <taxon>Yersiniaceae</taxon>
        <taxon>Serratia</taxon>
    </lineage>
</organism>
<evidence type="ECO:0000313" key="2">
    <source>
        <dbReference type="Proteomes" id="UP000248196"/>
    </source>
</evidence>